<keyword evidence="1" id="KW-0812">Transmembrane</keyword>
<accession>A0ABW3TB76</accession>
<proteinExistence type="predicted"/>
<dbReference type="Proteomes" id="UP001597151">
    <property type="component" value="Unassembled WGS sequence"/>
</dbReference>
<comment type="caution">
    <text evidence="2">The sequence shown here is derived from an EMBL/GenBank/DDBJ whole genome shotgun (WGS) entry which is preliminary data.</text>
</comment>
<organism evidence="2 3">
    <name type="scientific">Seohaeicola saemankumensis</name>
    <dbReference type="NCBI Taxonomy" id="481181"/>
    <lineage>
        <taxon>Bacteria</taxon>
        <taxon>Pseudomonadati</taxon>
        <taxon>Pseudomonadota</taxon>
        <taxon>Alphaproteobacteria</taxon>
        <taxon>Rhodobacterales</taxon>
        <taxon>Roseobacteraceae</taxon>
        <taxon>Seohaeicola</taxon>
    </lineage>
</organism>
<gene>
    <name evidence="2" type="ORF">ACFQ3C_06810</name>
</gene>
<evidence type="ECO:0000313" key="2">
    <source>
        <dbReference type="EMBL" id="MFD1194374.1"/>
    </source>
</evidence>
<evidence type="ECO:0000313" key="3">
    <source>
        <dbReference type="Proteomes" id="UP001597151"/>
    </source>
</evidence>
<evidence type="ECO:0000256" key="1">
    <source>
        <dbReference type="SAM" id="Phobius"/>
    </source>
</evidence>
<keyword evidence="1" id="KW-1133">Transmembrane helix</keyword>
<sequence length="62" mass="6690">MIKQSFSMIKLFGREESGVALMEYLMLLGLLVGSVIGVVAVFGSSLSASFVAWGTWFLSITI</sequence>
<dbReference type="EMBL" id="JBHTKR010000003">
    <property type="protein sequence ID" value="MFD1194374.1"/>
    <property type="molecule type" value="Genomic_DNA"/>
</dbReference>
<feature type="transmembrane region" description="Helical" evidence="1">
    <location>
        <begin position="21"/>
        <end position="43"/>
    </location>
</feature>
<dbReference type="RefSeq" id="WP_380789828.1">
    <property type="nucleotide sequence ID" value="NZ_JBHTKR010000003.1"/>
</dbReference>
<keyword evidence="1" id="KW-0472">Membrane</keyword>
<protein>
    <submittedName>
        <fullName evidence="2">Flp family type IVb pilin</fullName>
    </submittedName>
</protein>
<keyword evidence="3" id="KW-1185">Reference proteome</keyword>
<reference evidence="3" key="1">
    <citation type="journal article" date="2019" name="Int. J. Syst. Evol. Microbiol.">
        <title>The Global Catalogue of Microorganisms (GCM) 10K type strain sequencing project: providing services to taxonomists for standard genome sequencing and annotation.</title>
        <authorList>
            <consortium name="The Broad Institute Genomics Platform"/>
            <consortium name="The Broad Institute Genome Sequencing Center for Infectious Disease"/>
            <person name="Wu L."/>
            <person name="Ma J."/>
        </authorList>
    </citation>
    <scope>NUCLEOTIDE SEQUENCE [LARGE SCALE GENOMIC DNA]</scope>
    <source>
        <strain evidence="3">CCUG 55328</strain>
    </source>
</reference>
<name>A0ABW3TB76_9RHOB</name>